<dbReference type="PANTHER" id="PTHR12618:SF20">
    <property type="entry name" value="PHD AND RING FINGER DOMAIN-CONTAINING PROTEIN 1"/>
    <property type="match status" value="1"/>
</dbReference>
<organism evidence="6 7">
    <name type="scientific">Marchantia polymorpha</name>
    <name type="common">Common liverwort</name>
    <name type="synonym">Marchantia aquatica</name>
    <dbReference type="NCBI Taxonomy" id="3197"/>
    <lineage>
        <taxon>Eukaryota</taxon>
        <taxon>Viridiplantae</taxon>
        <taxon>Streptophyta</taxon>
        <taxon>Embryophyta</taxon>
        <taxon>Marchantiophyta</taxon>
        <taxon>Marchantiopsida</taxon>
        <taxon>Marchantiidae</taxon>
        <taxon>Marchantiales</taxon>
        <taxon>Marchantiaceae</taxon>
        <taxon>Marchantia</taxon>
    </lineage>
</organism>
<name>A0A2R6XFC4_MARPO</name>
<dbReference type="EMBL" id="KZ772690">
    <property type="protein sequence ID" value="PTQ44803.1"/>
    <property type="molecule type" value="Genomic_DNA"/>
</dbReference>
<keyword evidence="2 4" id="KW-0863">Zinc-finger</keyword>
<proteinExistence type="predicted"/>
<dbReference type="InterPro" id="IPR019787">
    <property type="entry name" value="Znf_PHD-finger"/>
</dbReference>
<evidence type="ECO:0000256" key="4">
    <source>
        <dbReference type="PROSITE-ProRule" id="PRU00146"/>
    </source>
</evidence>
<dbReference type="InterPro" id="IPR001965">
    <property type="entry name" value="Znf_PHD"/>
</dbReference>
<keyword evidence="1" id="KW-0479">Metal-binding</keyword>
<evidence type="ECO:0000313" key="7">
    <source>
        <dbReference type="Proteomes" id="UP000244005"/>
    </source>
</evidence>
<keyword evidence="7" id="KW-1185">Reference proteome</keyword>
<dbReference type="SMART" id="SM00249">
    <property type="entry name" value="PHD"/>
    <property type="match status" value="1"/>
</dbReference>
<dbReference type="PANTHER" id="PTHR12618">
    <property type="entry name" value="PHD AND RING FINGER DOMAIN-CONTAINING PROTEIN 1"/>
    <property type="match status" value="1"/>
</dbReference>
<dbReference type="GO" id="GO:0008270">
    <property type="term" value="F:zinc ion binding"/>
    <property type="evidence" value="ECO:0007669"/>
    <property type="project" value="UniProtKB-KW"/>
</dbReference>
<evidence type="ECO:0000256" key="1">
    <source>
        <dbReference type="ARBA" id="ARBA00022723"/>
    </source>
</evidence>
<evidence type="ECO:0000256" key="2">
    <source>
        <dbReference type="ARBA" id="ARBA00022771"/>
    </source>
</evidence>
<dbReference type="Proteomes" id="UP000244005">
    <property type="component" value="Unassembled WGS sequence"/>
</dbReference>
<dbReference type="SUPFAM" id="SSF57903">
    <property type="entry name" value="FYVE/PHD zinc finger"/>
    <property type="match status" value="1"/>
</dbReference>
<dbReference type="AlphaFoldDB" id="A0A2R6XFC4"/>
<reference evidence="7" key="1">
    <citation type="journal article" date="2017" name="Cell">
        <title>Insights into land plant evolution garnered from the Marchantia polymorpha genome.</title>
        <authorList>
            <person name="Bowman J.L."/>
            <person name="Kohchi T."/>
            <person name="Yamato K.T."/>
            <person name="Jenkins J."/>
            <person name="Shu S."/>
            <person name="Ishizaki K."/>
            <person name="Yamaoka S."/>
            <person name="Nishihama R."/>
            <person name="Nakamura Y."/>
            <person name="Berger F."/>
            <person name="Adam C."/>
            <person name="Aki S.S."/>
            <person name="Althoff F."/>
            <person name="Araki T."/>
            <person name="Arteaga-Vazquez M.A."/>
            <person name="Balasubrmanian S."/>
            <person name="Barry K."/>
            <person name="Bauer D."/>
            <person name="Boehm C.R."/>
            <person name="Briginshaw L."/>
            <person name="Caballero-Perez J."/>
            <person name="Catarino B."/>
            <person name="Chen F."/>
            <person name="Chiyoda S."/>
            <person name="Chovatia M."/>
            <person name="Davies K.M."/>
            <person name="Delmans M."/>
            <person name="Demura T."/>
            <person name="Dierschke T."/>
            <person name="Dolan L."/>
            <person name="Dorantes-Acosta A.E."/>
            <person name="Eklund D.M."/>
            <person name="Florent S.N."/>
            <person name="Flores-Sandoval E."/>
            <person name="Fujiyama A."/>
            <person name="Fukuzawa H."/>
            <person name="Galik B."/>
            <person name="Grimanelli D."/>
            <person name="Grimwood J."/>
            <person name="Grossniklaus U."/>
            <person name="Hamada T."/>
            <person name="Haseloff J."/>
            <person name="Hetherington A.J."/>
            <person name="Higo A."/>
            <person name="Hirakawa Y."/>
            <person name="Hundley H.N."/>
            <person name="Ikeda Y."/>
            <person name="Inoue K."/>
            <person name="Inoue S.I."/>
            <person name="Ishida S."/>
            <person name="Jia Q."/>
            <person name="Kakita M."/>
            <person name="Kanazawa T."/>
            <person name="Kawai Y."/>
            <person name="Kawashima T."/>
            <person name="Kennedy M."/>
            <person name="Kinose K."/>
            <person name="Kinoshita T."/>
            <person name="Kohara Y."/>
            <person name="Koide E."/>
            <person name="Komatsu K."/>
            <person name="Kopischke S."/>
            <person name="Kubo M."/>
            <person name="Kyozuka J."/>
            <person name="Lagercrantz U."/>
            <person name="Lin S.S."/>
            <person name="Lindquist E."/>
            <person name="Lipzen A.M."/>
            <person name="Lu C.W."/>
            <person name="De Luna E."/>
            <person name="Martienssen R.A."/>
            <person name="Minamino N."/>
            <person name="Mizutani M."/>
            <person name="Mizutani M."/>
            <person name="Mochizuki N."/>
            <person name="Monte I."/>
            <person name="Mosher R."/>
            <person name="Nagasaki H."/>
            <person name="Nakagami H."/>
            <person name="Naramoto S."/>
            <person name="Nishitani K."/>
            <person name="Ohtani M."/>
            <person name="Okamoto T."/>
            <person name="Okumura M."/>
            <person name="Phillips J."/>
            <person name="Pollak B."/>
            <person name="Reinders A."/>
            <person name="Rovekamp M."/>
            <person name="Sano R."/>
            <person name="Sawa S."/>
            <person name="Schmid M.W."/>
            <person name="Shirakawa M."/>
            <person name="Solano R."/>
            <person name="Spunde A."/>
            <person name="Suetsugu N."/>
            <person name="Sugano S."/>
            <person name="Sugiyama A."/>
            <person name="Sun R."/>
            <person name="Suzuki Y."/>
            <person name="Takenaka M."/>
            <person name="Takezawa D."/>
            <person name="Tomogane H."/>
            <person name="Tsuzuki M."/>
            <person name="Ueda T."/>
            <person name="Umeda M."/>
            <person name="Ward J.M."/>
            <person name="Watanabe Y."/>
            <person name="Yazaki K."/>
            <person name="Yokoyama R."/>
            <person name="Yoshitake Y."/>
            <person name="Yotsui I."/>
            <person name="Zachgo S."/>
            <person name="Schmutz J."/>
        </authorList>
    </citation>
    <scope>NUCLEOTIDE SEQUENCE [LARGE SCALE GENOMIC DNA]</scope>
    <source>
        <strain evidence="7">Tak-1</strain>
    </source>
</reference>
<dbReference type="OrthoDB" id="2016337at2759"/>
<keyword evidence="3" id="KW-0862">Zinc</keyword>
<dbReference type="Gene3D" id="3.30.40.10">
    <property type="entry name" value="Zinc/RING finger domain, C3HC4 (zinc finger)"/>
    <property type="match status" value="1"/>
</dbReference>
<evidence type="ECO:0000259" key="5">
    <source>
        <dbReference type="PROSITE" id="PS50016"/>
    </source>
</evidence>
<feature type="domain" description="PHD-type" evidence="5">
    <location>
        <begin position="109"/>
        <end position="159"/>
    </location>
</feature>
<evidence type="ECO:0000256" key="3">
    <source>
        <dbReference type="ARBA" id="ARBA00022833"/>
    </source>
</evidence>
<dbReference type="Pfam" id="PF00628">
    <property type="entry name" value="PHD"/>
    <property type="match status" value="1"/>
</dbReference>
<dbReference type="PROSITE" id="PS50016">
    <property type="entry name" value="ZF_PHD_2"/>
    <property type="match status" value="1"/>
</dbReference>
<protein>
    <recommendedName>
        <fullName evidence="5">PHD-type domain-containing protein</fullName>
    </recommendedName>
</protein>
<dbReference type="InterPro" id="IPR011011">
    <property type="entry name" value="Znf_FYVE_PHD"/>
</dbReference>
<evidence type="ECO:0000313" key="6">
    <source>
        <dbReference type="EMBL" id="PTQ44803.1"/>
    </source>
</evidence>
<gene>
    <name evidence="6" type="ORF">MARPO_0018s0005</name>
</gene>
<dbReference type="InterPro" id="IPR047157">
    <property type="entry name" value="PHRF1/Atg35"/>
</dbReference>
<dbReference type="InterPro" id="IPR013083">
    <property type="entry name" value="Znf_RING/FYVE/PHD"/>
</dbReference>
<sequence length="161" mass="17837">MPAAFENLAIAQHRDTLRSATIRGGGYRPSIRRFCVEDYVYLQQTAPTTLDVTVGRTTLRVQEVLPPGVLMLEGRDGVVWKDHVRNSAPCHLPNVDGTMDLSLAIVRAGLRCMLCGSTDQAAHMLVCDRCSRGWHMSCLTPPIDVVPTGRWVYPRCTSEGR</sequence>
<accession>A0A2R6XFC4</accession>